<dbReference type="InterPro" id="IPR000182">
    <property type="entry name" value="GNAT_dom"/>
</dbReference>
<dbReference type="EC" id="2.3.-.-" evidence="2"/>
<dbReference type="RefSeq" id="WP_378153993.1">
    <property type="nucleotide sequence ID" value="NZ_JBHSEC010000014.1"/>
</dbReference>
<dbReference type="InterPro" id="IPR016181">
    <property type="entry name" value="Acyl_CoA_acyltransferase"/>
</dbReference>
<evidence type="ECO:0000313" key="3">
    <source>
        <dbReference type="Proteomes" id="UP001595817"/>
    </source>
</evidence>
<evidence type="ECO:0000313" key="2">
    <source>
        <dbReference type="EMBL" id="MFC4410302.1"/>
    </source>
</evidence>
<accession>A0ABV8X7N8</accession>
<keyword evidence="3" id="KW-1185">Reference proteome</keyword>
<proteinExistence type="predicted"/>
<evidence type="ECO:0000259" key="1">
    <source>
        <dbReference type="PROSITE" id="PS51186"/>
    </source>
</evidence>
<keyword evidence="2" id="KW-0808">Transferase</keyword>
<dbReference type="EMBL" id="JBHSEC010000014">
    <property type="protein sequence ID" value="MFC4410302.1"/>
    <property type="molecule type" value="Genomic_DNA"/>
</dbReference>
<reference evidence="3" key="1">
    <citation type="journal article" date="2019" name="Int. J. Syst. Evol. Microbiol.">
        <title>The Global Catalogue of Microorganisms (GCM) 10K type strain sequencing project: providing services to taxonomists for standard genome sequencing and annotation.</title>
        <authorList>
            <consortium name="The Broad Institute Genomics Platform"/>
            <consortium name="The Broad Institute Genome Sequencing Center for Infectious Disease"/>
            <person name="Wu L."/>
            <person name="Ma J."/>
        </authorList>
    </citation>
    <scope>NUCLEOTIDE SEQUENCE [LARGE SCALE GENOMIC DNA]</scope>
    <source>
        <strain evidence="3">CCUG 59778</strain>
    </source>
</reference>
<dbReference type="SUPFAM" id="SSF55729">
    <property type="entry name" value="Acyl-CoA N-acyltransferases (Nat)"/>
    <property type="match status" value="1"/>
</dbReference>
<protein>
    <submittedName>
        <fullName evidence="2">GNAT family N-acetyltransferase</fullName>
        <ecNumber evidence="2">2.3.-.-</ecNumber>
    </submittedName>
</protein>
<organism evidence="2 3">
    <name type="scientific">Chungangia koreensis</name>
    <dbReference type="NCBI Taxonomy" id="752657"/>
    <lineage>
        <taxon>Bacteria</taxon>
        <taxon>Bacillati</taxon>
        <taxon>Bacillota</taxon>
        <taxon>Bacilli</taxon>
        <taxon>Lactobacillales</taxon>
        <taxon>Chungangia</taxon>
    </lineage>
</organism>
<dbReference type="PANTHER" id="PTHR43610">
    <property type="entry name" value="BLL6696 PROTEIN"/>
    <property type="match status" value="1"/>
</dbReference>
<sequence>MATILTDGTVLLRPLVMEDIEPLWDLYSPVIFEHMLNKIESKEQLEAWISSSLKSEGSLTFTIQHAQTYEIMGTTRIYSIDMTHRTCEIGSTFYGEAYQRTGINTKTKMLLLTYCFDTLGMMRVQFKTDIENERSQRAIERLGATREGILRNERIRSNGKIRHAVIYSIIDSEWPIVKVHIEMMMNKYTV</sequence>
<name>A0ABV8X7N8_9LACT</name>
<dbReference type="PROSITE" id="PS51186">
    <property type="entry name" value="GNAT"/>
    <property type="match status" value="1"/>
</dbReference>
<dbReference type="Proteomes" id="UP001595817">
    <property type="component" value="Unassembled WGS sequence"/>
</dbReference>
<keyword evidence="2" id="KW-0012">Acyltransferase</keyword>
<dbReference type="GO" id="GO:0016746">
    <property type="term" value="F:acyltransferase activity"/>
    <property type="evidence" value="ECO:0007669"/>
    <property type="project" value="UniProtKB-KW"/>
</dbReference>
<comment type="caution">
    <text evidence="2">The sequence shown here is derived from an EMBL/GenBank/DDBJ whole genome shotgun (WGS) entry which is preliminary data.</text>
</comment>
<dbReference type="Pfam" id="PF13302">
    <property type="entry name" value="Acetyltransf_3"/>
    <property type="match status" value="1"/>
</dbReference>
<dbReference type="PANTHER" id="PTHR43610:SF1">
    <property type="entry name" value="N-ACETYLTRANSFERASE DOMAIN-CONTAINING PROTEIN"/>
    <property type="match status" value="1"/>
</dbReference>
<gene>
    <name evidence="2" type="ORF">ACFOZY_07690</name>
</gene>
<dbReference type="Gene3D" id="3.40.630.30">
    <property type="match status" value="1"/>
</dbReference>
<feature type="domain" description="N-acetyltransferase" evidence="1">
    <location>
        <begin position="10"/>
        <end position="172"/>
    </location>
</feature>